<dbReference type="InterPro" id="IPR036390">
    <property type="entry name" value="WH_DNA-bd_sf"/>
</dbReference>
<reference evidence="5 6" key="2">
    <citation type="submission" date="2010-03" db="EMBL/GenBank/DDBJ databases">
        <authorList>
            <person name="Pajon A."/>
        </authorList>
    </citation>
    <scope>NUCLEOTIDE SEQUENCE [LARGE SCALE GENOMIC DNA]</scope>
    <source>
        <strain evidence="5 6">A2-162</strain>
    </source>
</reference>
<evidence type="ECO:0000259" key="4">
    <source>
        <dbReference type="PROSITE" id="PS50949"/>
    </source>
</evidence>
<protein>
    <submittedName>
        <fullName evidence="5">Transcriptional regulator, GntR family</fullName>
    </submittedName>
</protein>
<dbReference type="RefSeq" id="WP_015540983.1">
    <property type="nucleotide sequence ID" value="NC_021022.1"/>
</dbReference>
<evidence type="ECO:0000256" key="1">
    <source>
        <dbReference type="ARBA" id="ARBA00023015"/>
    </source>
</evidence>
<evidence type="ECO:0000313" key="5">
    <source>
        <dbReference type="EMBL" id="CBL22079.1"/>
    </source>
</evidence>
<dbReference type="Gene3D" id="1.10.10.10">
    <property type="entry name" value="Winged helix-like DNA-binding domain superfamily/Winged helix DNA-binding domain"/>
    <property type="match status" value="1"/>
</dbReference>
<dbReference type="SUPFAM" id="SSF46785">
    <property type="entry name" value="Winged helix' DNA-binding domain"/>
    <property type="match status" value="1"/>
</dbReference>
<name>D4LWS6_9FIRM</name>
<dbReference type="AlphaFoldDB" id="D4LWS6"/>
<keyword evidence="2" id="KW-0238">DNA-binding</keyword>
<dbReference type="Proteomes" id="UP000008955">
    <property type="component" value="Chromosome"/>
</dbReference>
<gene>
    <name evidence="5" type="ORF">CK5_05000</name>
</gene>
<dbReference type="HOGENOM" id="CLU_017584_10_4_9"/>
<dbReference type="KEGG" id="rob:CK5_05000"/>
<keyword evidence="6" id="KW-1185">Reference proteome</keyword>
<keyword evidence="1" id="KW-0805">Transcription regulation</keyword>
<reference evidence="5 6" key="1">
    <citation type="submission" date="2010-03" db="EMBL/GenBank/DDBJ databases">
        <title>The genome sequence of Ruminococcus obeum A2-162.</title>
        <authorList>
            <consortium name="metaHIT consortium -- http://www.metahit.eu/"/>
            <person name="Pajon A."/>
            <person name="Turner K."/>
            <person name="Parkhill J."/>
            <person name="Duncan S."/>
            <person name="Flint H."/>
        </authorList>
    </citation>
    <scope>NUCLEOTIDE SEQUENCE [LARGE SCALE GENOMIC DNA]</scope>
    <source>
        <strain evidence="5 6">A2-162</strain>
    </source>
</reference>
<proteinExistence type="predicted"/>
<dbReference type="EMBL" id="FP929054">
    <property type="protein sequence ID" value="CBL22079.1"/>
    <property type="molecule type" value="Genomic_DNA"/>
</dbReference>
<dbReference type="InterPro" id="IPR000524">
    <property type="entry name" value="Tscrpt_reg_HTH_GntR"/>
</dbReference>
<dbReference type="InterPro" id="IPR036388">
    <property type="entry name" value="WH-like_DNA-bd_sf"/>
</dbReference>
<organism evidence="5 6">
    <name type="scientific">Blautia obeum A2-162</name>
    <dbReference type="NCBI Taxonomy" id="657314"/>
    <lineage>
        <taxon>Bacteria</taxon>
        <taxon>Bacillati</taxon>
        <taxon>Bacillota</taxon>
        <taxon>Clostridia</taxon>
        <taxon>Lachnospirales</taxon>
        <taxon>Lachnospiraceae</taxon>
        <taxon>Blautia</taxon>
    </lineage>
</organism>
<dbReference type="PROSITE" id="PS50949">
    <property type="entry name" value="HTH_GNTR"/>
    <property type="match status" value="1"/>
</dbReference>
<dbReference type="PATRIC" id="fig|657314.3.peg.268"/>
<dbReference type="SMART" id="SM00345">
    <property type="entry name" value="HTH_GNTR"/>
    <property type="match status" value="1"/>
</dbReference>
<feature type="domain" description="HTH gntR-type" evidence="4">
    <location>
        <begin position="11"/>
        <end position="79"/>
    </location>
</feature>
<dbReference type="CDD" id="cd07377">
    <property type="entry name" value="WHTH_GntR"/>
    <property type="match status" value="1"/>
</dbReference>
<dbReference type="GO" id="GO:0003700">
    <property type="term" value="F:DNA-binding transcription factor activity"/>
    <property type="evidence" value="ECO:0007669"/>
    <property type="project" value="InterPro"/>
</dbReference>
<dbReference type="Pfam" id="PF00392">
    <property type="entry name" value="GntR"/>
    <property type="match status" value="1"/>
</dbReference>
<evidence type="ECO:0000256" key="3">
    <source>
        <dbReference type="ARBA" id="ARBA00023163"/>
    </source>
</evidence>
<evidence type="ECO:0000313" key="6">
    <source>
        <dbReference type="Proteomes" id="UP000008955"/>
    </source>
</evidence>
<dbReference type="PANTHER" id="PTHR38445">
    <property type="entry name" value="HTH-TYPE TRANSCRIPTIONAL REPRESSOR YTRA"/>
    <property type="match status" value="1"/>
</dbReference>
<sequence>MEIIISNNANKPIYEQITSQIKSMIMSGELKPGEAIPSMRSLAKSIHVSVITVQKAYEDLQRDGFIETGVGRGSFVSAQNKEFYLEEQQRRAEEHLQEAADIGRTNGIPVEKLMELLKIFYEEE</sequence>
<evidence type="ECO:0000256" key="2">
    <source>
        <dbReference type="ARBA" id="ARBA00023125"/>
    </source>
</evidence>
<dbReference type="GO" id="GO:0003677">
    <property type="term" value="F:DNA binding"/>
    <property type="evidence" value="ECO:0007669"/>
    <property type="project" value="UniProtKB-KW"/>
</dbReference>
<dbReference type="PANTHER" id="PTHR38445:SF7">
    <property type="entry name" value="GNTR-FAMILY TRANSCRIPTIONAL REGULATOR"/>
    <property type="match status" value="1"/>
</dbReference>
<keyword evidence="3" id="KW-0804">Transcription</keyword>
<accession>D4LWS6</accession>